<dbReference type="EMBL" id="VSSY01000006">
    <property type="protein sequence ID" value="TYL80061.1"/>
    <property type="molecule type" value="Genomic_DNA"/>
</dbReference>
<protein>
    <submittedName>
        <fullName evidence="1">Uncharacterized protein</fullName>
    </submittedName>
</protein>
<gene>
    <name evidence="1" type="ORF">FXN67_09645</name>
</gene>
<dbReference type="Proteomes" id="UP000322977">
    <property type="component" value="Unassembled WGS sequence"/>
</dbReference>
<evidence type="ECO:0000313" key="2">
    <source>
        <dbReference type="Proteomes" id="UP000322977"/>
    </source>
</evidence>
<evidence type="ECO:0000313" key="1">
    <source>
        <dbReference type="EMBL" id="TYL80061.1"/>
    </source>
</evidence>
<name>A0A5D3JV91_KLEPN</name>
<comment type="caution">
    <text evidence="1">The sequence shown here is derived from an EMBL/GenBank/DDBJ whole genome shotgun (WGS) entry which is preliminary data.</text>
</comment>
<organism evidence="1 2">
    <name type="scientific">Klebsiella pneumoniae</name>
    <dbReference type="NCBI Taxonomy" id="573"/>
    <lineage>
        <taxon>Bacteria</taxon>
        <taxon>Pseudomonadati</taxon>
        <taxon>Pseudomonadota</taxon>
        <taxon>Gammaproteobacteria</taxon>
        <taxon>Enterobacterales</taxon>
        <taxon>Enterobacteriaceae</taxon>
        <taxon>Klebsiella/Raoultella group</taxon>
        <taxon>Klebsiella</taxon>
        <taxon>Klebsiella pneumoniae complex</taxon>
    </lineage>
</organism>
<sequence>MEPSIEKPGQLATERLTSKVRLQRNIDLVSGIKANQQGMVDALDYLKRGFSITDSSGLLLDAWGERFAIPREGRDDDSYRIALLQWAGTQSVSLQSRRAVGGFIQLAYSLTWLRLNRVGLSTGAIGAAFNRVPLRAVFVQCGAMAPNIELPETLVAATFAGDIYSAATPPNVKLTHHAPMFPGNVFPAVWGGIKYEKTQKTVMATATKGIRVTATKSLLTRVEGTKTVNGNELMEPFNTLVTVKKMKVTNG</sequence>
<reference evidence="1 2" key="1">
    <citation type="submission" date="2019-08" db="EMBL/GenBank/DDBJ databases">
        <title>Phenotypic and genetic characterization of extended-spectrum b-lactamase-producing hypermucoviscous Klebsiella pneumoniae from Chile.</title>
        <authorList>
            <person name="Morales-Leon F."/>
            <person name="Caro C."/>
            <person name="Opazo-Capurro A."/>
            <person name="Lincopan N."/>
            <person name="Dominguez-Yevenes M."/>
            <person name="Lima C."/>
            <person name="Bello-Toledo H."/>
            <person name="Gonzalez-Rocha G."/>
        </authorList>
    </citation>
    <scope>NUCLEOTIDE SEQUENCE [LARGE SCALE GENOMIC DNA]</scope>
    <source>
        <strain evidence="1 2">UCO-494</strain>
    </source>
</reference>
<dbReference type="AlphaFoldDB" id="A0A5D3JV91"/>
<dbReference type="RefSeq" id="WP_148868819.1">
    <property type="nucleotide sequence ID" value="NZ_CAWOYW010000429.1"/>
</dbReference>
<accession>A0A5D3JV91</accession>
<proteinExistence type="predicted"/>